<evidence type="ECO:0000256" key="5">
    <source>
        <dbReference type="ARBA" id="ARBA00022692"/>
    </source>
</evidence>
<dbReference type="GO" id="GO:0071973">
    <property type="term" value="P:bacterial-type flagellum-dependent cell motility"/>
    <property type="evidence" value="ECO:0007669"/>
    <property type="project" value="InterPro"/>
</dbReference>
<dbReference type="PRINTS" id="PR01009">
    <property type="entry name" value="FLGMRINGFLIF"/>
</dbReference>
<evidence type="ECO:0000256" key="10">
    <source>
        <dbReference type="SAM" id="MobiDB-lite"/>
    </source>
</evidence>
<evidence type="ECO:0000256" key="7">
    <source>
        <dbReference type="ARBA" id="ARBA00023136"/>
    </source>
</evidence>
<proteinExistence type="inferred from homology"/>
<dbReference type="InterPro" id="IPR045851">
    <property type="entry name" value="AMP-bd_C_sf"/>
</dbReference>
<keyword evidence="4" id="KW-1003">Cell membrane</keyword>
<evidence type="ECO:0000256" key="2">
    <source>
        <dbReference type="ARBA" id="ARBA00004651"/>
    </source>
</evidence>
<feature type="compositionally biased region" description="Gly residues" evidence="10">
    <location>
        <begin position="326"/>
        <end position="335"/>
    </location>
</feature>
<comment type="similarity">
    <text evidence="3 9">Belongs to the FliF family.</text>
</comment>
<dbReference type="Proteomes" id="UP000185596">
    <property type="component" value="Unassembled WGS sequence"/>
</dbReference>
<feature type="region of interest" description="Disordered" evidence="10">
    <location>
        <begin position="492"/>
        <end position="521"/>
    </location>
</feature>
<protein>
    <recommendedName>
        <fullName evidence="9">Flagellar M-ring protein</fullName>
    </recommendedName>
</protein>
<dbReference type="EMBL" id="MSIE01000001">
    <property type="protein sequence ID" value="OLF19360.1"/>
    <property type="molecule type" value="Genomic_DNA"/>
</dbReference>
<organism evidence="14 15">
    <name type="scientific">Actinophytocola xanthii</name>
    <dbReference type="NCBI Taxonomy" id="1912961"/>
    <lineage>
        <taxon>Bacteria</taxon>
        <taxon>Bacillati</taxon>
        <taxon>Actinomycetota</taxon>
        <taxon>Actinomycetes</taxon>
        <taxon>Pseudonocardiales</taxon>
        <taxon>Pseudonocardiaceae</taxon>
    </lineage>
</organism>
<evidence type="ECO:0000256" key="1">
    <source>
        <dbReference type="ARBA" id="ARBA00004117"/>
    </source>
</evidence>
<keyword evidence="5 11" id="KW-0812">Transmembrane</keyword>
<dbReference type="InterPro" id="IPR013556">
    <property type="entry name" value="Flag_M-ring_C"/>
</dbReference>
<evidence type="ECO:0000256" key="6">
    <source>
        <dbReference type="ARBA" id="ARBA00022989"/>
    </source>
</evidence>
<dbReference type="RefSeq" id="WP_075123394.1">
    <property type="nucleotide sequence ID" value="NZ_MSIE01000001.1"/>
</dbReference>
<dbReference type="Pfam" id="PF01514">
    <property type="entry name" value="YscJ_FliF"/>
    <property type="match status" value="1"/>
</dbReference>
<dbReference type="OrthoDB" id="9807026at2"/>
<feature type="domain" description="Flagellar M-ring C-terminal" evidence="13">
    <location>
        <begin position="254"/>
        <end position="409"/>
    </location>
</feature>
<dbReference type="Gene3D" id="3.30.300.30">
    <property type="match status" value="1"/>
</dbReference>
<keyword evidence="7 11" id="KW-0472">Membrane</keyword>
<dbReference type="InterPro" id="IPR000067">
    <property type="entry name" value="FlgMring_FliF"/>
</dbReference>
<name>A0A1Q8CYD2_9PSEU</name>
<feature type="domain" description="Flagellar M-ring N-terminal" evidence="12">
    <location>
        <begin position="47"/>
        <end position="221"/>
    </location>
</feature>
<dbReference type="GO" id="GO:0005886">
    <property type="term" value="C:plasma membrane"/>
    <property type="evidence" value="ECO:0007669"/>
    <property type="project" value="UniProtKB-SubCell"/>
</dbReference>
<feature type="compositionally biased region" description="Gly residues" evidence="10">
    <location>
        <begin position="304"/>
        <end position="316"/>
    </location>
</feature>
<dbReference type="Pfam" id="PF08345">
    <property type="entry name" value="YscJ_FliF_C"/>
    <property type="match status" value="1"/>
</dbReference>
<evidence type="ECO:0000313" key="15">
    <source>
        <dbReference type="Proteomes" id="UP000185596"/>
    </source>
</evidence>
<keyword evidence="14" id="KW-0969">Cilium</keyword>
<evidence type="ECO:0000313" key="14">
    <source>
        <dbReference type="EMBL" id="OLF19360.1"/>
    </source>
</evidence>
<dbReference type="InterPro" id="IPR043427">
    <property type="entry name" value="YscJ/FliF"/>
</dbReference>
<feature type="transmembrane region" description="Helical" evidence="11">
    <location>
        <begin position="436"/>
        <end position="457"/>
    </location>
</feature>
<evidence type="ECO:0000256" key="9">
    <source>
        <dbReference type="PIRNR" id="PIRNR004862"/>
    </source>
</evidence>
<dbReference type="NCBIfam" id="TIGR00206">
    <property type="entry name" value="fliF"/>
    <property type="match status" value="1"/>
</dbReference>
<evidence type="ECO:0000256" key="4">
    <source>
        <dbReference type="ARBA" id="ARBA00022475"/>
    </source>
</evidence>
<dbReference type="AlphaFoldDB" id="A0A1Q8CYD2"/>
<keyword evidence="14" id="KW-0966">Cell projection</keyword>
<keyword evidence="6 11" id="KW-1133">Transmembrane helix</keyword>
<dbReference type="PIRSF" id="PIRSF004862">
    <property type="entry name" value="FliF"/>
    <property type="match status" value="1"/>
</dbReference>
<sequence length="550" mass="57642">MNQERLLASARRVGDKVRALSFSQRMIGLVSVVAIVIGVWVFASWLSKPTYSPLFSNLAAKDASAIVDQLDASGVPYELTDGGQTVQVPKDQIYSLRLKMSAAGLPAQEDTGYSLLDQQGVTTSEFMQQVGYQRALEGELSKTIESIDGVNAATVHLVIPEKDVFSDDASKPTAAIMIAESPGKPVSADTVQAVVHLTASSVEGLATDDITVADSNGKVLAAPGQAVTGSGGGGSDQATTDYEDRLSGSLQEMLTQVVGPNHAVVQVTADLDFDKTETKSQTYTSDEDTAPLSESTTDEKYTGTGAGGNNNAGGVLGQTNGTTAGVTGGANGGNGTYQQTKEVRDNAVNSVIETRQSAPGKVRKLGVAVLLDSATAAKVDMAQVRQLASSAVGLDTTRGDTLAVSAMPFDQSAAETAKEELAAAQAEAEQAEMISLIKTAAGALGGILLLLFLLLVLRRRRKRALAAQSEERTLEAIKAQLERAKLDMIENDATKELSAPDTKGQLGPGAGYGPSDEQQRKLEEIEALVDEQPDEVAQLLRGWLATKESV</sequence>
<dbReference type="PANTHER" id="PTHR30046">
    <property type="entry name" value="FLAGELLAR M-RING PROTEIN"/>
    <property type="match status" value="1"/>
</dbReference>
<keyword evidence="8 9" id="KW-0975">Bacterial flagellum</keyword>
<comment type="function">
    <text evidence="9">The M ring may be actively involved in energy transduction.</text>
</comment>
<gene>
    <name evidence="14" type="ORF">BU204_00035</name>
</gene>
<dbReference type="PANTHER" id="PTHR30046:SF0">
    <property type="entry name" value="FLAGELLAR M-RING PROTEIN"/>
    <property type="match status" value="1"/>
</dbReference>
<evidence type="ECO:0000256" key="8">
    <source>
        <dbReference type="ARBA" id="ARBA00023143"/>
    </source>
</evidence>
<keyword evidence="14" id="KW-0282">Flagellum</keyword>
<evidence type="ECO:0000259" key="12">
    <source>
        <dbReference type="Pfam" id="PF01514"/>
    </source>
</evidence>
<keyword evidence="15" id="KW-1185">Reference proteome</keyword>
<comment type="subcellular location">
    <subcellularLocation>
        <location evidence="1 9">Bacterial flagellum basal body</location>
    </subcellularLocation>
    <subcellularLocation>
        <location evidence="2">Cell membrane</location>
        <topology evidence="2">Multi-pass membrane protein</topology>
    </subcellularLocation>
</comment>
<evidence type="ECO:0000259" key="13">
    <source>
        <dbReference type="Pfam" id="PF08345"/>
    </source>
</evidence>
<reference evidence="14 15" key="1">
    <citation type="submission" date="2016-12" db="EMBL/GenBank/DDBJ databases">
        <title>The draft genome sequence of Actinophytocola sp. 11-183.</title>
        <authorList>
            <person name="Wang W."/>
            <person name="Yuan L."/>
        </authorList>
    </citation>
    <scope>NUCLEOTIDE SEQUENCE [LARGE SCALE GENOMIC DNA]</scope>
    <source>
        <strain evidence="14 15">11-183</strain>
    </source>
</reference>
<dbReference type="STRING" id="1912961.BU204_00035"/>
<evidence type="ECO:0000256" key="3">
    <source>
        <dbReference type="ARBA" id="ARBA00007971"/>
    </source>
</evidence>
<dbReference type="GO" id="GO:0009431">
    <property type="term" value="C:bacterial-type flagellum basal body, MS ring"/>
    <property type="evidence" value="ECO:0007669"/>
    <property type="project" value="InterPro"/>
</dbReference>
<accession>A0A1Q8CYD2</accession>
<evidence type="ECO:0000256" key="11">
    <source>
        <dbReference type="SAM" id="Phobius"/>
    </source>
</evidence>
<comment type="caution">
    <text evidence="14">The sequence shown here is derived from an EMBL/GenBank/DDBJ whole genome shotgun (WGS) entry which is preliminary data.</text>
</comment>
<feature type="transmembrane region" description="Helical" evidence="11">
    <location>
        <begin position="26"/>
        <end position="46"/>
    </location>
</feature>
<dbReference type="GO" id="GO:0003774">
    <property type="term" value="F:cytoskeletal motor activity"/>
    <property type="evidence" value="ECO:0007669"/>
    <property type="project" value="InterPro"/>
</dbReference>
<feature type="region of interest" description="Disordered" evidence="10">
    <location>
        <begin position="277"/>
        <end position="337"/>
    </location>
</feature>
<dbReference type="InterPro" id="IPR006182">
    <property type="entry name" value="FliF_N_dom"/>
</dbReference>